<accession>A0A6G1IKX8</accession>
<dbReference type="InterPro" id="IPR052604">
    <property type="entry name" value="Mito_Tim_assembly_helper"/>
</dbReference>
<dbReference type="PIRSF" id="PIRSF017292">
    <property type="entry name" value="UCP017292_Znf_CHY"/>
    <property type="match status" value="1"/>
</dbReference>
<protein>
    <submittedName>
        <fullName evidence="6">Zinc finger CHY domain-containing protein</fullName>
    </submittedName>
</protein>
<keyword evidence="7" id="KW-1185">Reference proteome</keyword>
<evidence type="ECO:0000313" key="6">
    <source>
        <dbReference type="EMBL" id="KAF2678601.1"/>
    </source>
</evidence>
<dbReference type="InterPro" id="IPR008913">
    <property type="entry name" value="Znf_CHY"/>
</dbReference>
<evidence type="ECO:0000256" key="2">
    <source>
        <dbReference type="ARBA" id="ARBA00022771"/>
    </source>
</evidence>
<organism evidence="6 7">
    <name type="scientific">Lentithecium fluviatile CBS 122367</name>
    <dbReference type="NCBI Taxonomy" id="1168545"/>
    <lineage>
        <taxon>Eukaryota</taxon>
        <taxon>Fungi</taxon>
        <taxon>Dikarya</taxon>
        <taxon>Ascomycota</taxon>
        <taxon>Pezizomycotina</taxon>
        <taxon>Dothideomycetes</taxon>
        <taxon>Pleosporomycetidae</taxon>
        <taxon>Pleosporales</taxon>
        <taxon>Massarineae</taxon>
        <taxon>Lentitheciaceae</taxon>
        <taxon>Lentithecium</taxon>
    </lineage>
</organism>
<evidence type="ECO:0000259" key="5">
    <source>
        <dbReference type="PROSITE" id="PS51266"/>
    </source>
</evidence>
<dbReference type="PANTHER" id="PTHR28082:SF1">
    <property type="entry name" value="HELPER OF TIM PROTEIN 13"/>
    <property type="match status" value="1"/>
</dbReference>
<gene>
    <name evidence="6" type="ORF">K458DRAFT_316702</name>
</gene>
<dbReference type="EMBL" id="MU005611">
    <property type="protein sequence ID" value="KAF2678601.1"/>
    <property type="molecule type" value="Genomic_DNA"/>
</dbReference>
<dbReference type="Pfam" id="PF05495">
    <property type="entry name" value="zf-CHY"/>
    <property type="match status" value="1"/>
</dbReference>
<proteinExistence type="predicted"/>
<dbReference type="PROSITE" id="PS51266">
    <property type="entry name" value="ZF_CHY"/>
    <property type="match status" value="1"/>
</dbReference>
<dbReference type="AlphaFoldDB" id="A0A6G1IKX8"/>
<dbReference type="OrthoDB" id="411372at2759"/>
<evidence type="ECO:0000313" key="7">
    <source>
        <dbReference type="Proteomes" id="UP000799291"/>
    </source>
</evidence>
<feature type="domain" description="CHY-type" evidence="5">
    <location>
        <begin position="17"/>
        <end position="98"/>
    </location>
</feature>
<dbReference type="Proteomes" id="UP000799291">
    <property type="component" value="Unassembled WGS sequence"/>
</dbReference>
<dbReference type="GO" id="GO:0005758">
    <property type="term" value="C:mitochondrial intermembrane space"/>
    <property type="evidence" value="ECO:0007669"/>
    <property type="project" value="TreeGrafter"/>
</dbReference>
<dbReference type="InterPro" id="IPR016694">
    <property type="entry name" value="UCP017292"/>
</dbReference>
<evidence type="ECO:0000256" key="1">
    <source>
        <dbReference type="ARBA" id="ARBA00022723"/>
    </source>
</evidence>
<dbReference type="InterPro" id="IPR037274">
    <property type="entry name" value="Znf_CHY_sf"/>
</dbReference>
<evidence type="ECO:0000256" key="3">
    <source>
        <dbReference type="ARBA" id="ARBA00022833"/>
    </source>
</evidence>
<name>A0A6G1IKX8_9PLEO</name>
<keyword evidence="3" id="KW-0862">Zinc</keyword>
<dbReference type="SUPFAM" id="SSF161219">
    <property type="entry name" value="CHY zinc finger-like"/>
    <property type="match status" value="1"/>
</dbReference>
<evidence type="ECO:0000256" key="4">
    <source>
        <dbReference type="PROSITE-ProRule" id="PRU00601"/>
    </source>
</evidence>
<keyword evidence="2 4" id="KW-0863">Zinc-finger</keyword>
<dbReference type="GO" id="GO:0008270">
    <property type="term" value="F:zinc ion binding"/>
    <property type="evidence" value="ECO:0007669"/>
    <property type="project" value="UniProtKB-KW"/>
</dbReference>
<sequence>MSPKPTELDVPTVYGRSVTPLTQCEHYSSPLDIIAIKHACCGKFYACISCHNVLETHKPEVWPQRSREEKAVLCGNCRYVLSVQEYMANGSACTKCSRGFNPGCKGHWRLYFDTGEDKAV</sequence>
<dbReference type="GO" id="GO:0045041">
    <property type="term" value="P:protein import into mitochondrial intermembrane space"/>
    <property type="evidence" value="ECO:0007669"/>
    <property type="project" value="TreeGrafter"/>
</dbReference>
<reference evidence="6" key="1">
    <citation type="journal article" date="2020" name="Stud. Mycol.">
        <title>101 Dothideomycetes genomes: a test case for predicting lifestyles and emergence of pathogens.</title>
        <authorList>
            <person name="Haridas S."/>
            <person name="Albert R."/>
            <person name="Binder M."/>
            <person name="Bloem J."/>
            <person name="Labutti K."/>
            <person name="Salamov A."/>
            <person name="Andreopoulos B."/>
            <person name="Baker S."/>
            <person name="Barry K."/>
            <person name="Bills G."/>
            <person name="Bluhm B."/>
            <person name="Cannon C."/>
            <person name="Castanera R."/>
            <person name="Culley D."/>
            <person name="Daum C."/>
            <person name="Ezra D."/>
            <person name="Gonzalez J."/>
            <person name="Henrissat B."/>
            <person name="Kuo A."/>
            <person name="Liang C."/>
            <person name="Lipzen A."/>
            <person name="Lutzoni F."/>
            <person name="Magnuson J."/>
            <person name="Mondo S."/>
            <person name="Nolan M."/>
            <person name="Ohm R."/>
            <person name="Pangilinan J."/>
            <person name="Park H.-J."/>
            <person name="Ramirez L."/>
            <person name="Alfaro M."/>
            <person name="Sun H."/>
            <person name="Tritt A."/>
            <person name="Yoshinaga Y."/>
            <person name="Zwiers L.-H."/>
            <person name="Turgeon B."/>
            <person name="Goodwin S."/>
            <person name="Spatafora J."/>
            <person name="Crous P."/>
            <person name="Grigoriev I."/>
        </authorList>
    </citation>
    <scope>NUCLEOTIDE SEQUENCE</scope>
    <source>
        <strain evidence="6">CBS 122367</strain>
    </source>
</reference>
<dbReference type="PANTHER" id="PTHR28082">
    <property type="entry name" value="ZINC FINGER PROTEIN"/>
    <property type="match status" value="1"/>
</dbReference>
<keyword evidence="1" id="KW-0479">Metal-binding</keyword>